<dbReference type="PANTHER" id="PTHR30469">
    <property type="entry name" value="MULTIDRUG RESISTANCE PROTEIN MDTA"/>
    <property type="match status" value="1"/>
</dbReference>
<feature type="coiled-coil region" evidence="2">
    <location>
        <begin position="146"/>
        <end position="173"/>
    </location>
</feature>
<dbReference type="Pfam" id="PF25954">
    <property type="entry name" value="Beta-barrel_RND_2"/>
    <property type="match status" value="1"/>
</dbReference>
<evidence type="ECO:0000259" key="3">
    <source>
        <dbReference type="Pfam" id="PF25954"/>
    </source>
</evidence>
<dbReference type="RefSeq" id="WP_283742199.1">
    <property type="nucleotide sequence ID" value="NZ_JASJEV010000020.1"/>
</dbReference>
<organism evidence="5 6">
    <name type="scientific">Chelatococcus albus</name>
    <dbReference type="NCBI Taxonomy" id="3047466"/>
    <lineage>
        <taxon>Bacteria</taxon>
        <taxon>Pseudomonadati</taxon>
        <taxon>Pseudomonadota</taxon>
        <taxon>Alphaproteobacteria</taxon>
        <taxon>Hyphomicrobiales</taxon>
        <taxon>Chelatococcaceae</taxon>
        <taxon>Chelatococcus</taxon>
    </lineage>
</organism>
<dbReference type="Gene3D" id="2.40.50.100">
    <property type="match status" value="1"/>
</dbReference>
<evidence type="ECO:0000313" key="6">
    <source>
        <dbReference type="Proteomes" id="UP001321492"/>
    </source>
</evidence>
<keyword evidence="6" id="KW-1185">Reference proteome</keyword>
<dbReference type="Pfam" id="PF25973">
    <property type="entry name" value="BSH_CzcB"/>
    <property type="match status" value="1"/>
</dbReference>
<dbReference type="PANTHER" id="PTHR30469:SF29">
    <property type="entry name" value="BLR2860 PROTEIN"/>
    <property type="match status" value="1"/>
</dbReference>
<feature type="domain" description="CusB-like beta-barrel" evidence="3">
    <location>
        <begin position="209"/>
        <end position="278"/>
    </location>
</feature>
<dbReference type="InterPro" id="IPR058792">
    <property type="entry name" value="Beta-barrel_RND_2"/>
</dbReference>
<dbReference type="InterPro" id="IPR058647">
    <property type="entry name" value="BSH_CzcB-like"/>
</dbReference>
<dbReference type="SUPFAM" id="SSF111369">
    <property type="entry name" value="HlyD-like secretion proteins"/>
    <property type="match status" value="1"/>
</dbReference>
<feature type="domain" description="CzcB-like barrel-sandwich hybrid" evidence="4">
    <location>
        <begin position="76"/>
        <end position="200"/>
    </location>
</feature>
<comment type="similarity">
    <text evidence="1">Belongs to the membrane fusion protein (MFP) (TC 8.A.1) family.</text>
</comment>
<dbReference type="Gene3D" id="1.10.287.470">
    <property type="entry name" value="Helix hairpin bin"/>
    <property type="match status" value="1"/>
</dbReference>
<accession>A0ABT7ALE5</accession>
<dbReference type="InterPro" id="IPR006143">
    <property type="entry name" value="RND_pump_MFP"/>
</dbReference>
<name>A0ABT7ALE5_9HYPH</name>
<dbReference type="Gene3D" id="2.40.30.170">
    <property type="match status" value="1"/>
</dbReference>
<evidence type="ECO:0000313" key="5">
    <source>
        <dbReference type="EMBL" id="MDJ1160199.1"/>
    </source>
</evidence>
<reference evidence="5 6" key="1">
    <citation type="submission" date="2023-05" db="EMBL/GenBank/DDBJ databases">
        <title>Chelatococcus sp. nov., a moderately thermophilic bacterium isolated from hot spring microbial mat.</title>
        <authorList>
            <person name="Hu C.-J."/>
            <person name="Li W.-J."/>
        </authorList>
    </citation>
    <scope>NUCLEOTIDE SEQUENCE [LARGE SCALE GENOMIC DNA]</scope>
    <source>
        <strain evidence="5 6">SYSU G07232</strain>
    </source>
</reference>
<keyword evidence="2" id="KW-0175">Coiled coil</keyword>
<evidence type="ECO:0000256" key="1">
    <source>
        <dbReference type="ARBA" id="ARBA00009477"/>
    </source>
</evidence>
<dbReference type="Gene3D" id="2.40.420.20">
    <property type="match status" value="1"/>
</dbReference>
<dbReference type="EMBL" id="JASJEV010000020">
    <property type="protein sequence ID" value="MDJ1160199.1"/>
    <property type="molecule type" value="Genomic_DNA"/>
</dbReference>
<dbReference type="NCBIfam" id="TIGR01730">
    <property type="entry name" value="RND_mfp"/>
    <property type="match status" value="1"/>
</dbReference>
<proteinExistence type="inferred from homology"/>
<dbReference type="Proteomes" id="UP001321492">
    <property type="component" value="Unassembled WGS sequence"/>
</dbReference>
<evidence type="ECO:0000256" key="2">
    <source>
        <dbReference type="SAM" id="Coils"/>
    </source>
</evidence>
<comment type="caution">
    <text evidence="5">The sequence shown here is derived from an EMBL/GenBank/DDBJ whole genome shotgun (WGS) entry which is preliminary data.</text>
</comment>
<sequence>MKGSRIAAAVIVVAAAAWIGSGVIGKDERRAAEVTAALQKKEAEAPRFRVSVVPAKVEMHARRVVVSGRTEADKRATAVARAPGVIVDLKVRRGAVVKTGDVVAVLSDEAREAMVTQAEAKLEQRKIELKAKLKLIETGNYPSINKPQLEAELRAAEASLAQAEAERDKSQVRAPIDGIVNSVPVENGQALQPGANVAEIIALDPMLAVVEIAERQLGGVRVGDSATVKLVTGQKAEGRVRFIAPTASAQTRTYRVDVALNNPDLSIADGVTCEVALRLAPAEAARVPRSALTFSGEGKLGVRTVGSDGKVAFVPVSIVEDSLDQLWLAGVADGAKVIVQGQDFVKEGELVEPVAAGSTA</sequence>
<protein>
    <submittedName>
        <fullName evidence="5">Efflux RND transporter periplasmic adaptor subunit</fullName>
    </submittedName>
</protein>
<evidence type="ECO:0000259" key="4">
    <source>
        <dbReference type="Pfam" id="PF25973"/>
    </source>
</evidence>
<gene>
    <name evidence="5" type="ORF">QNA08_18455</name>
</gene>